<organism evidence="2">
    <name type="scientific">marine sediment metagenome</name>
    <dbReference type="NCBI Taxonomy" id="412755"/>
    <lineage>
        <taxon>unclassified sequences</taxon>
        <taxon>metagenomes</taxon>
        <taxon>ecological metagenomes</taxon>
    </lineage>
</organism>
<dbReference type="EMBL" id="LAZR01006797">
    <property type="protein sequence ID" value="KKM89585.1"/>
    <property type="molecule type" value="Genomic_DNA"/>
</dbReference>
<evidence type="ECO:0000313" key="2">
    <source>
        <dbReference type="EMBL" id="KKM89585.1"/>
    </source>
</evidence>
<reference evidence="2" key="1">
    <citation type="journal article" date="2015" name="Nature">
        <title>Complex archaea that bridge the gap between prokaryotes and eukaryotes.</title>
        <authorList>
            <person name="Spang A."/>
            <person name="Saw J.H."/>
            <person name="Jorgensen S.L."/>
            <person name="Zaremba-Niedzwiedzka K."/>
            <person name="Martijn J."/>
            <person name="Lind A.E."/>
            <person name="van Eijk R."/>
            <person name="Schleper C."/>
            <person name="Guy L."/>
            <person name="Ettema T.J."/>
        </authorList>
    </citation>
    <scope>NUCLEOTIDE SEQUENCE</scope>
</reference>
<comment type="caution">
    <text evidence="2">The sequence shown here is derived from an EMBL/GenBank/DDBJ whole genome shotgun (WGS) entry which is preliminary data.</text>
</comment>
<evidence type="ECO:0000256" key="1">
    <source>
        <dbReference type="SAM" id="MobiDB-lite"/>
    </source>
</evidence>
<sequence length="320" mass="36354">MNNQEKIRELLEGYCEWCLAQGGNCYAMLDGCSIADAIALLKPEPTNEKIRELVEHIDKHLNTAENSQVYYELEDAINNIFAILKQEPCRLCGGSKTYPRRPANGPNEGLTPEEPCPNCPESQESQEKPPGFKDIIGLYAEPESQELAERPPYKKMEGKKEAEPVSELENLVGNLPKKPSPDETKKFLFAVIDILFDSLDRLEAAEKHRDRLIEWCGKYAASPACMMERLDAETKRADEAEKELEKQKEFIQIGSRLLKTRDKEIKQLQAKHEIYKTNTKAICDKLETRLKAAEGEKVTDEDILKAKAKKDEAVAKWNET</sequence>
<accession>A0A0F9NLD2</accession>
<proteinExistence type="predicted"/>
<gene>
    <name evidence="2" type="ORF">LCGC14_1247210</name>
</gene>
<name>A0A0F9NLD2_9ZZZZ</name>
<dbReference type="AlphaFoldDB" id="A0A0F9NLD2"/>
<protein>
    <submittedName>
        <fullName evidence="2">Uncharacterized protein</fullName>
    </submittedName>
</protein>
<feature type="region of interest" description="Disordered" evidence="1">
    <location>
        <begin position="97"/>
        <end position="133"/>
    </location>
</feature>